<protein>
    <submittedName>
        <fullName evidence="4">Uncharacterized protein</fullName>
    </submittedName>
</protein>
<dbReference type="PROSITE" id="PS50290">
    <property type="entry name" value="PI3_4_KINASE_3"/>
    <property type="match status" value="1"/>
</dbReference>
<evidence type="ECO:0000313" key="5">
    <source>
        <dbReference type="Proteomes" id="UP000033188"/>
    </source>
</evidence>
<dbReference type="SUPFAM" id="SSF48371">
    <property type="entry name" value="ARM repeat"/>
    <property type="match status" value="1"/>
</dbReference>
<name>A0A061D7V3_BABBI</name>
<dbReference type="GO" id="GO:0006281">
    <property type="term" value="P:DNA repair"/>
    <property type="evidence" value="ECO:0007669"/>
    <property type="project" value="TreeGrafter"/>
</dbReference>
<dbReference type="GO" id="GO:0000124">
    <property type="term" value="C:SAGA complex"/>
    <property type="evidence" value="ECO:0007669"/>
    <property type="project" value="TreeGrafter"/>
</dbReference>
<feature type="domain" description="FAT" evidence="3">
    <location>
        <begin position="2868"/>
        <end position="3463"/>
    </location>
</feature>
<dbReference type="InterPro" id="IPR000403">
    <property type="entry name" value="PI3/4_kinase_cat_dom"/>
</dbReference>
<dbReference type="InterPro" id="IPR011009">
    <property type="entry name" value="Kinase-like_dom_sf"/>
</dbReference>
<feature type="compositionally biased region" description="Polar residues" evidence="1">
    <location>
        <begin position="2399"/>
        <end position="2408"/>
    </location>
</feature>
<keyword evidence="5" id="KW-1185">Reference proteome</keyword>
<dbReference type="OMA" id="DITRMAT"/>
<feature type="compositionally biased region" description="Polar residues" evidence="1">
    <location>
        <begin position="4005"/>
        <end position="4014"/>
    </location>
</feature>
<dbReference type="VEuPathDB" id="PiroplasmaDB:BBBOND_0306650"/>
<feature type="region of interest" description="Disordered" evidence="1">
    <location>
        <begin position="904"/>
        <end position="954"/>
    </location>
</feature>
<dbReference type="PROSITE" id="PS51189">
    <property type="entry name" value="FAT"/>
    <property type="match status" value="1"/>
</dbReference>
<proteinExistence type="predicted"/>
<dbReference type="Gene3D" id="1.25.10.10">
    <property type="entry name" value="Leucine-rich Repeat Variant"/>
    <property type="match status" value="1"/>
</dbReference>
<feature type="compositionally biased region" description="Basic and acidic residues" evidence="1">
    <location>
        <begin position="936"/>
        <end position="948"/>
    </location>
</feature>
<evidence type="ECO:0000259" key="3">
    <source>
        <dbReference type="PROSITE" id="PS51189"/>
    </source>
</evidence>
<dbReference type="InterPro" id="IPR016024">
    <property type="entry name" value="ARM-type_fold"/>
</dbReference>
<evidence type="ECO:0000259" key="2">
    <source>
        <dbReference type="PROSITE" id="PS50290"/>
    </source>
</evidence>
<dbReference type="OrthoDB" id="5570127at2759"/>
<dbReference type="KEGG" id="bbig:BBBOND_0306650"/>
<evidence type="ECO:0000313" key="4">
    <source>
        <dbReference type="EMBL" id="CDR96761.1"/>
    </source>
</evidence>
<organism evidence="4 5">
    <name type="scientific">Babesia bigemina</name>
    <dbReference type="NCBI Taxonomy" id="5866"/>
    <lineage>
        <taxon>Eukaryota</taxon>
        <taxon>Sar</taxon>
        <taxon>Alveolata</taxon>
        <taxon>Apicomplexa</taxon>
        <taxon>Aconoidasida</taxon>
        <taxon>Piroplasmida</taxon>
        <taxon>Babesiidae</taxon>
        <taxon>Babesia</taxon>
    </lineage>
</organism>
<dbReference type="EMBL" id="LK391709">
    <property type="protein sequence ID" value="CDR96761.1"/>
    <property type="molecule type" value="Genomic_DNA"/>
</dbReference>
<dbReference type="Pfam" id="PF02259">
    <property type="entry name" value="FAT"/>
    <property type="match status" value="1"/>
</dbReference>
<feature type="compositionally biased region" description="Low complexity" evidence="1">
    <location>
        <begin position="4015"/>
        <end position="4026"/>
    </location>
</feature>
<feature type="region of interest" description="Disordered" evidence="1">
    <location>
        <begin position="4005"/>
        <end position="4036"/>
    </location>
</feature>
<dbReference type="InterPro" id="IPR011989">
    <property type="entry name" value="ARM-like"/>
</dbReference>
<dbReference type="SUPFAM" id="SSF56112">
    <property type="entry name" value="Protein kinase-like (PK-like)"/>
    <property type="match status" value="1"/>
</dbReference>
<dbReference type="GO" id="GO:0005634">
    <property type="term" value="C:nucleus"/>
    <property type="evidence" value="ECO:0007669"/>
    <property type="project" value="TreeGrafter"/>
</dbReference>
<sequence>MSSECDGVAAKPRPGHADQGSEEAAKELEDVTSSVVRTMEEVQRNICMQETVQSTRQLVHQALSCTPRERVAKINEQFHVIKDLVESQLADDELRTQTLQCIEKSIMWERPADTIAREIVELCFHSLGTQTSVPQYEVCLRILSNLLDGSLVCAASSSFDALLGLFARLIEGVPVDNGASADDTNEGECSNNEERARRMQMLSGVFDLLIKQKSHSKYFTKLLPKMEKFFASAKIENDEFHYAVIKVTCQTLKTCANATEMNVKDVELLTRNVFNAIVELLQQADSYDRRAALMACMALLTGSGLNKTLLAEITAGDLLFRLNEGWQHEAMVGICIISVFIECLHHMRDEDFTAVADNCLRLHNVYSSTDDYHMRERLIALLHAFTKRLRGAYDDINYNDLPMFQDIAAVLFHKATHEIQALNAPRAMWNDGAYVKFVKSTMPALIKMAVNCVAAISVAEHAEKPKPSTPNNTPVLGIAVQDGGDRSTTVVKVEEEKLAVGSAVEDEPQLPLTKRKLTQIESLEICKSICSIFNAGATARAVMNDRDKLGGSKDHLLDHREIKTFIKMALKMFVGAFRPTALKQWIKLLIPVVFVMSLKDRFVITVLDCFRKGYVETFAPHMLTFILQVLKNKSNVVDYVKKVAAYSEGVIGLFSLNDWEPRANKLVEEDGEAMLDLAQAIARHMFKSFSDVPEALTACQVEIRYLMTAISRLSVKQTHPYIPVATAMFKGINKLQEHSGALQVLRVPIETIVRKVVKGGAHAHRDWLKLMMATVARGPFKSEVATMCAKPVLCILRDFKWDLVPDVLEMLDSWAENLPPEEFYSLLAPVTIYKTCTVKPHFIECLSKYLQDETLPRFRQNARLIMHMLSKIGSYAIKYTRDLPLTRDIPHAIAVPVETYQLGMDDGDDELSTDIPLSRLSSDDSTSGMTDYTAVSDEKADATPKESVDTFDFESNYSRSGSDLNDMSEDRKATSVVALGIPVLDGLKSVIRQVSRPGLNETEFEGAAVFVLNAITPMMDFSVSLSECGLKIAGMVAGNQSSEGEGTKYHNMEATKEFVFTMMHAMVKAGAVGRRRFSESQAYRELGMLMDALVGHIVIVAKTHVKTTADVCVDPGLVVQGVANRLLAAREETGYNFGMPCEHVDPLEVEVATEFLRSVFTEAQTNQCGKLCETIITMLCLGCNSYDSDQKVGACLALGKICEDHPNVVQPLVLDVANCVAQLSDGDAVAVQAMRKALEALHVADEAAVIQWAASLLEHPAWYLRSAGLVCLRAATNTQEVADKLQKIISVARELQTPDVQLFLATMENGDVSLLQVAMGNLQVYVQSINDGEEADPEFSAQVDAYIEALGVLLTSEEYAKMAEELEDTFNLILVWFLKLMITGGPDVAEKVKKVLTNSKNAIVRPRTLSMALEEYIFQLQTIFDDGLLERILDVLKPYKDVVDDGLRESLFNVAKALIEGTLNSSINDEHQNAQFIDYMIFIASIGAGRSCADVIFNQWFNTIDCLRKGVFIPGSVAYGIWQVLHHDGVVYNLFNNTMKMECLSFFYFVSGKSDVEYVLRNALGSLDSGNDIPNLFYVSLIHWLCKIDAKQVTDYKHFKKLADAMLRIACSSNKQLDDLLSPPFELDNGRLVRWKVAYVCAAVLIKVLPISTLREKINDIMSHKQREEEMSKLDEFLSDGFLNCYVSGRDACIANPIIGGNIFEMRNYQLKHLIGMLSKETRSQLGPVVEEIVELCWQSSEDGDAMGKLLAVICLSKLVEVNDTPAVGAAAVLKRYLDVMATEGVYVFLNMHHTVQLRCSGDEDGRSYTLLQLLRESATILVKALFGISVPADVGKTIKDINVTSTHRLPLWKWLLLSKIKEVAEKPRLMIPFMAAFVLHLHQDATLFEDAIAEVIRVVHSDVHASSNVVQGGALDAFFGSVAVAVEHGLDMEIEFVQQACVDVLVVCLGSDAASVADFAPYVTLVVDLLGKTQRYDLLSNALKEVYNTNQSDAHYPFNQCHLRDNDTFCLHPGVGTSYRPHGAPESSVAAYVRSTDQLTRIKARSVTNCSIVLLDILDRMLDQTIPRPSAADHITEVLSSVWTLKNARVVELIESCIYKMCYLFKDGFIGIKPPNSTLLPQQEDAESKSPVDNNNDALGPTELLNTVNAQSEETDGTTATKAPVNCFPLWLVSKIVTEMQEARKDVPDKLETEEEDDTVPYVECYYLQTTAVDYVHSPKSLLTSGKESPQYSSSFSRSESTNLHDSWAEDRTASDCDVGSSFSNAIRALVSLITVLSADRSLLRQAIKYVMPEFVETLHYTLLHLEDIDDFALGRLRLCTNVYSLPHDALQQEEPAVSDANESRKLENLVSTAIWAIPIVDVAVKRKIHEVAAFFTQTLLHPYNHVLIKVAKEMSEQTHTNDTPVNESRHSESTPVAKSAPNTPKSRGSGREKPMDRFVTKIARSSTRKVAKVQDESSKAVGKDLRFDAKGEMTGDYPAAASPARTVFTKGAIALCQFNLPPRDNLKQVELKNWIKGAQKAYPKQLLEKGDCIDVGMTYHALAQHVKRNVFASVEYDSVLSKLRGMYTENSCREILDLEFIYTLRHLSHHATLSGTYYEIMLTCLDRPRHDALRIRKQMLAYLLCLENKRDVFLDIFDEFEIPQDLCSILKYVLSPEIGGNRDNEYYIPLYLDFIFTLSLDSWDLSFSDEYPVLPTLMPRDTTVNPTQMELVCSEEYKDTFKSSVALIRDFRQMGAATNKTEESESEPTTLAFPVVENLLNMCSSMLVKMHEYNTVYFESVSSMSRFKTCLRIMWHSDEEFASQVWTTIFPQIFDTFTAFQQEDVGKDVCRYLCREEHLYNRSNTCKTVLQGAINCYPPINIPPEVLKYLAVTTGSWYESLYHLEKQLLSQPLDITRMATVMSDVYESLNMSDMAIGAYRTWVITQETRLAICFLQHAKWKQAQREFNAIMESLAVTGQTAEAVSSFDESKLWYSGWVQASKQLGEWDLLRDVSFVAGDQNVFMQSSSALQEWGEVLPEDGLDSLSRIFALDNAECTINKVYQQLQNDILPLREVDHGITPTFTLNCARRADKMVKYGKNTLLDSWLLLPKGLCEAHRVPIRQHQRFVEIGEGMKYLTDIMRNVHAGKVPESAPIVSQWRKRLPLASDMPSVWHEMLAWRTFLFSTVKSILANSHTVPKDAKITGMLNLQDLQWTLTKFASITRKSHQLPLVAAVLLNKAHTFHREIMDQNNTVTEDCLVIMIERIKQYLSIPVNVHDMLKGVVTVDLDLVPGLGCETLKSHVIRLMADAINRKAALEVPKRPNNTDNELAANFMMDALKLEPMLSKNWIAWAKYNDKRIDRSAVQQWKSGEGTFPVELYESAIMGYLTAVSIRPHNHWLLIGRVLTLINEIKFISQNKSCIETFKKYSERVPVLVWLSWLPQLISGLNRLDDGEMQHVLQMLMHRLPQQVFYALRCEYFSQNSNGDSENGAEVTEPATMKRILSNLIASNPNVGTMLESFAATVTHMGRPDFVDEILSATETAFEECLDLPFNEKLPPHVFNYLALKMPQRSPGTIETGEPDSQLVQMMKQFDKHFSDANSTLNCGETMNLLLNWMTMLHEASRTSQNDVVQQQMNNMRVHQFCQHLQMLNMELQLPTIRPSHALLNPKQRDCVGECMNVVALLPEVKKRRRGVHVVKSISMLAQNGQVYVYTVQPLPLVRQKSDQHISQMLKLFNHYCMRYNETRRRDVFIPVVNVVSLDPYLCLYEEDEHDETLSTIFSESVSYRNFVVERPEYKKFMNTHPSMYHETNMLLLVLHKMMMETGVTQQLLERWKHFNPDCKDNLSFTQVYQMFKDKQYPWFTTWYKKIHQDVLMDAYSDLCALVPDDILLKYAMSRFDNYQDFMTLRQRFTSNYAIQALLGLMFVTPYATPCKLSVNFSTGQLKQLDFRLNYSREIFVEYSKLRVFRFTRNIKTMIGPVCRMGIMPAVMYAICAAIHSYKIDILGSLSAILSDDFGLFHTGPNSPNNKPDNQANQASSQSSNGESKPATPAMAPNREISQLEEYIGRVLNYCSYLRSPTDQEQCNMPINNIITCIIDASADSSTLGKLKTSYQPWF</sequence>
<feature type="region of interest" description="Disordered" evidence="1">
    <location>
        <begin position="2397"/>
        <end position="2439"/>
    </location>
</feature>
<dbReference type="InterPro" id="IPR003151">
    <property type="entry name" value="PIK-rel_kinase_FAT"/>
</dbReference>
<feature type="region of interest" description="Disordered" evidence="1">
    <location>
        <begin position="1"/>
        <end position="31"/>
    </location>
</feature>
<feature type="domain" description="PI3K/PI4K catalytic" evidence="2">
    <location>
        <begin position="3667"/>
        <end position="4040"/>
    </location>
</feature>
<dbReference type="GO" id="GO:0035267">
    <property type="term" value="C:NuA4 histone acetyltransferase complex"/>
    <property type="evidence" value="ECO:0007669"/>
    <property type="project" value="TreeGrafter"/>
</dbReference>
<dbReference type="InterPro" id="IPR050517">
    <property type="entry name" value="DDR_Repair_Kinase"/>
</dbReference>
<feature type="compositionally biased region" description="Polar residues" evidence="1">
    <location>
        <begin position="2415"/>
        <end position="2428"/>
    </location>
</feature>
<dbReference type="InterPro" id="IPR014009">
    <property type="entry name" value="PIK_FAT"/>
</dbReference>
<feature type="compositionally biased region" description="Polar residues" evidence="1">
    <location>
        <begin position="919"/>
        <end position="930"/>
    </location>
</feature>
<evidence type="ECO:0000256" key="1">
    <source>
        <dbReference type="SAM" id="MobiDB-lite"/>
    </source>
</evidence>
<dbReference type="STRING" id="5866.A0A061D7V3"/>
<accession>A0A061D7V3</accession>
<gene>
    <name evidence="4" type="ORF">BBBOND_0306650</name>
</gene>
<dbReference type="RefSeq" id="XP_012768947.1">
    <property type="nucleotide sequence ID" value="XM_012913493.1"/>
</dbReference>
<dbReference type="Proteomes" id="UP000033188">
    <property type="component" value="Chromosome 3"/>
</dbReference>
<dbReference type="PANTHER" id="PTHR11139:SF1">
    <property type="entry name" value="TRANSFORMATION_TRANSCRIPTION DOMAIN-ASSOCIATED PROTEIN"/>
    <property type="match status" value="1"/>
</dbReference>
<dbReference type="PANTHER" id="PTHR11139">
    <property type="entry name" value="ATAXIA TELANGIECTASIA MUTATED ATM -RELATED"/>
    <property type="match status" value="1"/>
</dbReference>
<dbReference type="GO" id="GO:0006355">
    <property type="term" value="P:regulation of DNA-templated transcription"/>
    <property type="evidence" value="ECO:0007669"/>
    <property type="project" value="TreeGrafter"/>
</dbReference>
<reference evidence="5" key="1">
    <citation type="journal article" date="2014" name="Nucleic Acids Res.">
        <title>The evolutionary dynamics of variant antigen genes in Babesia reveal a history of genomic innovation underlying host-parasite interaction.</title>
        <authorList>
            <person name="Jackson A.P."/>
            <person name="Otto T.D."/>
            <person name="Darby A."/>
            <person name="Ramaprasad A."/>
            <person name="Xia D."/>
            <person name="Echaide I.E."/>
            <person name="Farber M."/>
            <person name="Gahlot S."/>
            <person name="Gamble J."/>
            <person name="Gupta D."/>
            <person name="Gupta Y."/>
            <person name="Jackson L."/>
            <person name="Malandrin L."/>
            <person name="Malas T.B."/>
            <person name="Moussa E."/>
            <person name="Nair M."/>
            <person name="Reid A.J."/>
            <person name="Sanders M."/>
            <person name="Sharma J."/>
            <person name="Tracey A."/>
            <person name="Quail M.A."/>
            <person name="Weir W."/>
            <person name="Wastling J.M."/>
            <person name="Hall N."/>
            <person name="Willadsen P."/>
            <person name="Lingelbach K."/>
            <person name="Shiels B."/>
            <person name="Tait A."/>
            <person name="Berriman M."/>
            <person name="Allred D.R."/>
            <person name="Pain A."/>
        </authorList>
    </citation>
    <scope>NUCLEOTIDE SEQUENCE [LARGE SCALE GENOMIC DNA]</scope>
    <source>
        <strain evidence="5">Bond</strain>
    </source>
</reference>
<feature type="region of interest" description="Disordered" evidence="1">
    <location>
        <begin position="2121"/>
        <end position="2143"/>
    </location>
</feature>
<dbReference type="GeneID" id="24565302"/>